<dbReference type="EMBL" id="PPTP01000004">
    <property type="protein sequence ID" value="RDB55692.1"/>
    <property type="molecule type" value="Genomic_DNA"/>
</dbReference>
<keyword evidence="2" id="KW-0812">Transmembrane</keyword>
<gene>
    <name evidence="3" type="ORF">C1880_05590</name>
</gene>
<dbReference type="AlphaFoldDB" id="A0A369L9E8"/>
<dbReference type="RefSeq" id="WP_114620641.1">
    <property type="nucleotide sequence ID" value="NZ_PPTP01000004.1"/>
</dbReference>
<feature type="compositionally biased region" description="Low complexity" evidence="1">
    <location>
        <begin position="430"/>
        <end position="457"/>
    </location>
</feature>
<feature type="region of interest" description="Disordered" evidence="1">
    <location>
        <begin position="419"/>
        <end position="502"/>
    </location>
</feature>
<proteinExistence type="predicted"/>
<sequence>MVTKRKPPKQNNEQGAPGKPARPSVKGKAVARPEVRPEAAAAGSGDAAVNAAKQAGAQVAAPGKPKRRIAMPQSSTRLKQNQAANQATPAQTGEAAGAQPAAQPARPSVSQQPRPSASKRGAGKPTKARKPLNVPSVQPGGDGKASASAGESAAPAEQASAAQNKAAGMKRRLKRFSVAKAEKTASDQAKQMEGTVSEADADRAKDAARAAIAGEAAKRRLERRQRMLKHTGEGEGAAAGQGAIEGDAAQSREAGEGSQAGETARKLPFNVPKLQLTWPVVAVLVAIAVVVVTVGTFSWNRWLRYDDAADFQGAWYANGTTSLVTVDGQEIHLTSDVAYGYTLDTGAKTITFTFADLQGQGRYRFSADRSELVITDGDGFSFWGNLFSDIGWQFGQLISGLQGKEVPREEVVDGVTVLDRTPGEGAVEVPASSTPAQDADSSSADDTASDDANAGESVDGDSADGGSGSGSQGFTGAVAEGGIESAGSNAVTLEQLKSGSLR</sequence>
<keyword evidence="2" id="KW-0472">Membrane</keyword>
<dbReference type="STRING" id="1034345.GCA_000236865_00674"/>
<reference evidence="3 4" key="1">
    <citation type="journal article" date="2018" name="Elife">
        <title>Discovery and characterization of a prevalent human gut bacterial enzyme sufficient for the inactivation of a family of plant toxins.</title>
        <authorList>
            <person name="Koppel N."/>
            <person name="Bisanz J.E."/>
            <person name="Pandelia M.E."/>
            <person name="Turnbaugh P.J."/>
            <person name="Balskus E.P."/>
        </authorList>
    </citation>
    <scope>NUCLEOTIDE SEQUENCE [LARGE SCALE GENOMIC DNA]</scope>
    <source>
        <strain evidence="4">anaerobia AP69FAA</strain>
    </source>
</reference>
<evidence type="ECO:0000313" key="4">
    <source>
        <dbReference type="Proteomes" id="UP000253792"/>
    </source>
</evidence>
<feature type="transmembrane region" description="Helical" evidence="2">
    <location>
        <begin position="276"/>
        <end position="297"/>
    </location>
</feature>
<evidence type="ECO:0000256" key="1">
    <source>
        <dbReference type="SAM" id="MobiDB-lite"/>
    </source>
</evidence>
<keyword evidence="4" id="KW-1185">Reference proteome</keyword>
<feature type="compositionally biased region" description="Low complexity" evidence="1">
    <location>
        <begin position="144"/>
        <end position="167"/>
    </location>
</feature>
<organism evidence="3 4">
    <name type="scientific">Senegalimassilia anaerobia</name>
    <dbReference type="NCBI Taxonomy" id="1473216"/>
    <lineage>
        <taxon>Bacteria</taxon>
        <taxon>Bacillati</taxon>
        <taxon>Actinomycetota</taxon>
        <taxon>Coriobacteriia</taxon>
        <taxon>Coriobacteriales</taxon>
        <taxon>Coriobacteriaceae</taxon>
        <taxon>Senegalimassilia</taxon>
    </lineage>
</organism>
<evidence type="ECO:0000313" key="3">
    <source>
        <dbReference type="EMBL" id="RDB55692.1"/>
    </source>
</evidence>
<feature type="compositionally biased region" description="Low complexity" evidence="1">
    <location>
        <begin position="38"/>
        <end position="63"/>
    </location>
</feature>
<accession>A0A369L9E8</accession>
<dbReference type="OrthoDB" id="3197458at2"/>
<comment type="caution">
    <text evidence="3">The sequence shown here is derived from an EMBL/GenBank/DDBJ whole genome shotgun (WGS) entry which is preliminary data.</text>
</comment>
<feature type="compositionally biased region" description="Gly residues" evidence="1">
    <location>
        <begin position="463"/>
        <end position="473"/>
    </location>
</feature>
<protein>
    <submittedName>
        <fullName evidence="3">Uncharacterized protein</fullName>
    </submittedName>
</protein>
<feature type="region of interest" description="Disordered" evidence="1">
    <location>
        <begin position="1"/>
        <end position="202"/>
    </location>
</feature>
<feature type="compositionally biased region" description="Basic residues" evidence="1">
    <location>
        <begin position="168"/>
        <end position="177"/>
    </location>
</feature>
<feature type="compositionally biased region" description="Polar residues" evidence="1">
    <location>
        <begin position="486"/>
        <end position="502"/>
    </location>
</feature>
<evidence type="ECO:0000256" key="2">
    <source>
        <dbReference type="SAM" id="Phobius"/>
    </source>
</evidence>
<keyword evidence="2" id="KW-1133">Transmembrane helix</keyword>
<dbReference type="Proteomes" id="UP000253792">
    <property type="component" value="Unassembled WGS sequence"/>
</dbReference>
<feature type="compositionally biased region" description="Low complexity" evidence="1">
    <location>
        <begin position="80"/>
        <end position="118"/>
    </location>
</feature>
<name>A0A369L9E8_9ACTN</name>